<evidence type="ECO:0000313" key="4">
    <source>
        <dbReference type="EMBL" id="MBA2133719.1"/>
    </source>
</evidence>
<dbReference type="InterPro" id="IPR003029">
    <property type="entry name" value="S1_domain"/>
</dbReference>
<dbReference type="GO" id="GO:0006412">
    <property type="term" value="P:translation"/>
    <property type="evidence" value="ECO:0007669"/>
    <property type="project" value="TreeGrafter"/>
</dbReference>
<feature type="domain" description="S1 motif" evidence="3">
    <location>
        <begin position="6"/>
        <end position="73"/>
    </location>
</feature>
<dbReference type="InterPro" id="IPR012340">
    <property type="entry name" value="NA-bd_OB-fold"/>
</dbReference>
<evidence type="ECO:0000256" key="2">
    <source>
        <dbReference type="SAM" id="MobiDB-lite"/>
    </source>
</evidence>
<protein>
    <submittedName>
        <fullName evidence="4">S1 RNA-binding domain-containing protein</fullName>
    </submittedName>
</protein>
<dbReference type="GO" id="GO:0003729">
    <property type="term" value="F:mRNA binding"/>
    <property type="evidence" value="ECO:0007669"/>
    <property type="project" value="TreeGrafter"/>
</dbReference>
<dbReference type="AlphaFoldDB" id="A0A8J6I2Y9"/>
<dbReference type="GO" id="GO:0003735">
    <property type="term" value="F:structural constituent of ribosome"/>
    <property type="evidence" value="ECO:0007669"/>
    <property type="project" value="TreeGrafter"/>
</dbReference>
<name>A0A8J6I2Y9_9FIRM</name>
<dbReference type="FunFam" id="2.40.50.140:FF:000103">
    <property type="entry name" value="protein RRP5 homolog"/>
    <property type="match status" value="1"/>
</dbReference>
<dbReference type="SUPFAM" id="SSF50249">
    <property type="entry name" value="Nucleic acid-binding proteins"/>
    <property type="match status" value="1"/>
</dbReference>
<accession>A0A8J6I2Y9</accession>
<dbReference type="RefSeq" id="WP_181340189.1">
    <property type="nucleotide sequence ID" value="NZ_JAAKDE010000019.1"/>
</dbReference>
<dbReference type="InterPro" id="IPR050437">
    <property type="entry name" value="Ribos_protein_bS1-like"/>
</dbReference>
<dbReference type="Gene3D" id="2.40.50.140">
    <property type="entry name" value="Nucleic acid-binding proteins"/>
    <property type="match status" value="1"/>
</dbReference>
<evidence type="ECO:0000256" key="1">
    <source>
        <dbReference type="ARBA" id="ARBA00025604"/>
    </source>
</evidence>
<dbReference type="Pfam" id="PF00575">
    <property type="entry name" value="S1"/>
    <property type="match status" value="1"/>
</dbReference>
<comment type="function">
    <text evidence="1">Binds mRNA; thus facilitating recognition of the initiation point. It is needed to translate mRNA with a short Shine-Dalgarno (SD) purine-rich sequence.</text>
</comment>
<dbReference type="SMART" id="SM00316">
    <property type="entry name" value="S1"/>
    <property type="match status" value="1"/>
</dbReference>
<gene>
    <name evidence="4" type="ORF">G5B42_09255</name>
</gene>
<sequence>MSFAVGQVVEGKVTGITNFGAFVELSPGMTGLVHISEVADVYVKDIKDFVQLNDQVKVKILSMQDGKIGLSIRQAHPKPSRQSQQSFEDKLAKFLKDSDERQSDLRRSMDSKRGGRGGGRLSLFRGK</sequence>
<feature type="region of interest" description="Disordered" evidence="2">
    <location>
        <begin position="94"/>
        <end position="127"/>
    </location>
</feature>
<keyword evidence="5" id="KW-1185">Reference proteome</keyword>
<evidence type="ECO:0000259" key="3">
    <source>
        <dbReference type="PROSITE" id="PS50126"/>
    </source>
</evidence>
<reference evidence="4" key="1">
    <citation type="submission" date="2020-06" db="EMBL/GenBank/DDBJ databases">
        <title>Novel chitinolytic bacterium.</title>
        <authorList>
            <person name="Ungkulpasvich U."/>
            <person name="Kosugi A."/>
            <person name="Uke A."/>
        </authorList>
    </citation>
    <scope>NUCLEOTIDE SEQUENCE</scope>
    <source>
        <strain evidence="4">UUS1-1</strain>
    </source>
</reference>
<feature type="compositionally biased region" description="Basic and acidic residues" evidence="2">
    <location>
        <begin position="94"/>
        <end position="113"/>
    </location>
</feature>
<dbReference type="Proteomes" id="UP000657177">
    <property type="component" value="Unassembled WGS sequence"/>
</dbReference>
<dbReference type="EMBL" id="JAAKDE010000019">
    <property type="protein sequence ID" value="MBA2133719.1"/>
    <property type="molecule type" value="Genomic_DNA"/>
</dbReference>
<organism evidence="4 5">
    <name type="scientific">Capillibacterium thermochitinicola</name>
    <dbReference type="NCBI Taxonomy" id="2699427"/>
    <lineage>
        <taxon>Bacteria</taxon>
        <taxon>Bacillati</taxon>
        <taxon>Bacillota</taxon>
        <taxon>Capillibacterium</taxon>
    </lineage>
</organism>
<dbReference type="PROSITE" id="PS50126">
    <property type="entry name" value="S1"/>
    <property type="match status" value="1"/>
</dbReference>
<evidence type="ECO:0000313" key="5">
    <source>
        <dbReference type="Proteomes" id="UP000657177"/>
    </source>
</evidence>
<comment type="caution">
    <text evidence="4">The sequence shown here is derived from an EMBL/GenBank/DDBJ whole genome shotgun (WGS) entry which is preliminary data.</text>
</comment>
<proteinExistence type="predicted"/>
<dbReference type="PANTHER" id="PTHR10724">
    <property type="entry name" value="30S RIBOSOMAL PROTEIN S1"/>
    <property type="match status" value="1"/>
</dbReference>